<feature type="transmembrane region" description="Helical" evidence="1">
    <location>
        <begin position="118"/>
        <end position="144"/>
    </location>
</feature>
<feature type="transmembrane region" description="Helical" evidence="1">
    <location>
        <begin position="73"/>
        <end position="98"/>
    </location>
</feature>
<organism evidence="2 3">
    <name type="scientific">Kalanchoe fedtschenkoi</name>
    <name type="common">Lavender scallops</name>
    <name type="synonym">South American air plant</name>
    <dbReference type="NCBI Taxonomy" id="63787"/>
    <lineage>
        <taxon>Eukaryota</taxon>
        <taxon>Viridiplantae</taxon>
        <taxon>Streptophyta</taxon>
        <taxon>Embryophyta</taxon>
        <taxon>Tracheophyta</taxon>
        <taxon>Spermatophyta</taxon>
        <taxon>Magnoliopsida</taxon>
        <taxon>eudicotyledons</taxon>
        <taxon>Gunneridae</taxon>
        <taxon>Pentapetalae</taxon>
        <taxon>Saxifragales</taxon>
        <taxon>Crassulaceae</taxon>
        <taxon>Kalanchoe</taxon>
    </lineage>
</organism>
<feature type="transmembrane region" description="Helical" evidence="1">
    <location>
        <begin position="6"/>
        <end position="27"/>
    </location>
</feature>
<keyword evidence="3" id="KW-1185">Reference proteome</keyword>
<dbReference type="PANTHER" id="PTHR31881">
    <property type="match status" value="1"/>
</dbReference>
<keyword evidence="1" id="KW-0812">Transmembrane</keyword>
<dbReference type="Pfam" id="PF04654">
    <property type="entry name" value="DUF599"/>
    <property type="match status" value="1"/>
</dbReference>
<accession>A0A7N0V7H7</accession>
<evidence type="ECO:0000256" key="1">
    <source>
        <dbReference type="SAM" id="Phobius"/>
    </source>
</evidence>
<dbReference type="PANTHER" id="PTHR31881:SF11">
    <property type="entry name" value="PROTEIN, PUTATIVE-RELATED"/>
    <property type="match status" value="1"/>
</dbReference>
<evidence type="ECO:0000313" key="2">
    <source>
        <dbReference type="EnsemblPlants" id="Kaladp0101s0148.1.v1.1"/>
    </source>
</evidence>
<evidence type="ECO:0000313" key="3">
    <source>
        <dbReference type="Proteomes" id="UP000594263"/>
    </source>
</evidence>
<dbReference type="AlphaFoldDB" id="A0A7N0V7H7"/>
<protein>
    <recommendedName>
        <fullName evidence="4">DUF599 domain-containing protein</fullName>
    </recommendedName>
</protein>
<reference evidence="2" key="1">
    <citation type="submission" date="2021-01" db="UniProtKB">
        <authorList>
            <consortium name="EnsemblPlants"/>
        </authorList>
    </citation>
    <scope>IDENTIFICATION</scope>
</reference>
<dbReference type="OMA" id="YLWHNFK"/>
<name>A0A7N0V7H7_KALFE</name>
<keyword evidence="1" id="KW-1133">Transmembrane helix</keyword>
<dbReference type="InterPro" id="IPR006747">
    <property type="entry name" value="DUF599"/>
</dbReference>
<dbReference type="EnsemblPlants" id="Kaladp0101s0148.1.v1.1">
    <property type="protein sequence ID" value="Kaladp0101s0148.1.v1.1"/>
    <property type="gene ID" value="Kaladp0101s0148.v1.1"/>
</dbReference>
<keyword evidence="1" id="KW-0472">Membrane</keyword>
<dbReference type="Gramene" id="Kaladp0101s0148.1.v1.1">
    <property type="protein sequence ID" value="Kaladp0101s0148.1.v1.1"/>
    <property type="gene ID" value="Kaladp0101s0148.v1.1"/>
</dbReference>
<feature type="transmembrane region" description="Helical" evidence="1">
    <location>
        <begin position="188"/>
        <end position="209"/>
    </location>
</feature>
<proteinExistence type="predicted"/>
<evidence type="ECO:0008006" key="4">
    <source>
        <dbReference type="Google" id="ProtNLM"/>
    </source>
</evidence>
<dbReference type="Proteomes" id="UP000594263">
    <property type="component" value="Unplaced"/>
</dbReference>
<sequence length="222" mass="24473">MRALILSDTVLVPLSLFIVVSYHGYLWHNFKHKPSSFTTIGRNTQRRRLWFQHMETGDDKKGMLAVQSLRNTLMGSILTATVSIIINISLAALANNSFNASHFLNTSSLFGSHSSKLIVLKFGSACLLLTISFLCSSMAVCTLIDANMLINAAGEFASSPGYVQMIFERGFALAVVGNRVLCMAFPMLFWLFGPVTVLVSSAVLVWGLYELDFSGTINYKIK</sequence>